<accession>A0A8S1IWV8</accession>
<proteinExistence type="predicted"/>
<dbReference type="PROSITE" id="PS51222">
    <property type="entry name" value="DCD"/>
    <property type="match status" value="1"/>
</dbReference>
<sequence>MAAGGRLPPFAGYIFGCTQATLQECMALSLFGSPPKCQDVVTAIAPGTPLYLFDFGKRELHGEFEAASRGGRDLDRAAFGGRFPCQGDSV</sequence>
<evidence type="ECO:0000313" key="3">
    <source>
        <dbReference type="Proteomes" id="UP000708148"/>
    </source>
</evidence>
<evidence type="ECO:0000313" key="2">
    <source>
        <dbReference type="EMBL" id="CAD7699436.1"/>
    </source>
</evidence>
<dbReference type="Proteomes" id="UP000708148">
    <property type="component" value="Unassembled WGS sequence"/>
</dbReference>
<dbReference type="PANTHER" id="PTHR46444">
    <property type="entry name" value="DCD (DEVELOPMENT AND CELL DEATH) DOMAIN PROTEIN-RELATED"/>
    <property type="match status" value="1"/>
</dbReference>
<keyword evidence="3" id="KW-1185">Reference proteome</keyword>
<name>A0A8S1IWV8_9CHLO</name>
<evidence type="ECO:0000259" key="1">
    <source>
        <dbReference type="PROSITE" id="PS51222"/>
    </source>
</evidence>
<reference evidence="2" key="1">
    <citation type="submission" date="2020-12" db="EMBL/GenBank/DDBJ databases">
        <authorList>
            <person name="Iha C."/>
        </authorList>
    </citation>
    <scope>NUCLEOTIDE SEQUENCE</scope>
</reference>
<protein>
    <recommendedName>
        <fullName evidence="1">DCD domain-containing protein</fullName>
    </recommendedName>
</protein>
<dbReference type="OrthoDB" id="2018037at2759"/>
<dbReference type="SMART" id="SM00767">
    <property type="entry name" value="DCD"/>
    <property type="match status" value="1"/>
</dbReference>
<dbReference type="Pfam" id="PF10539">
    <property type="entry name" value="Dev_Cell_Death"/>
    <property type="match status" value="1"/>
</dbReference>
<dbReference type="AlphaFoldDB" id="A0A8S1IWV8"/>
<gene>
    <name evidence="2" type="ORF">OSTQU699_LOCUS4795</name>
</gene>
<organism evidence="2 3">
    <name type="scientific">Ostreobium quekettii</name>
    <dbReference type="NCBI Taxonomy" id="121088"/>
    <lineage>
        <taxon>Eukaryota</taxon>
        <taxon>Viridiplantae</taxon>
        <taxon>Chlorophyta</taxon>
        <taxon>core chlorophytes</taxon>
        <taxon>Ulvophyceae</taxon>
        <taxon>TCBD clade</taxon>
        <taxon>Bryopsidales</taxon>
        <taxon>Ostreobineae</taxon>
        <taxon>Ostreobiaceae</taxon>
        <taxon>Ostreobium</taxon>
    </lineage>
</organism>
<feature type="domain" description="DCD" evidence="1">
    <location>
        <begin position="8"/>
        <end position="90"/>
    </location>
</feature>
<comment type="caution">
    <text evidence="2">The sequence shown here is derived from an EMBL/GenBank/DDBJ whole genome shotgun (WGS) entry which is preliminary data.</text>
</comment>
<dbReference type="PANTHER" id="PTHR46444:SF19">
    <property type="entry name" value="OS02G0745600 PROTEIN"/>
    <property type="match status" value="1"/>
</dbReference>
<dbReference type="EMBL" id="CAJHUC010001017">
    <property type="protein sequence ID" value="CAD7699436.1"/>
    <property type="molecule type" value="Genomic_DNA"/>
</dbReference>
<dbReference type="InterPro" id="IPR013989">
    <property type="entry name" value="Dev_and_cell_death_domain"/>
</dbReference>